<protein>
    <submittedName>
        <fullName evidence="1">Uncharacterized protein</fullName>
    </submittedName>
</protein>
<dbReference type="EMBL" id="GBXM01054971">
    <property type="protein sequence ID" value="JAH53606.1"/>
    <property type="molecule type" value="Transcribed_RNA"/>
</dbReference>
<sequence>MLTTVNAFPKTTPEALSLSPKLLCLIHKRCKGLHKILNLDIPQGSRG</sequence>
<dbReference type="AlphaFoldDB" id="A0A0E9TJ32"/>
<evidence type="ECO:0000313" key="1">
    <source>
        <dbReference type="EMBL" id="JAH53606.1"/>
    </source>
</evidence>
<proteinExistence type="predicted"/>
<accession>A0A0E9TJ32</accession>
<name>A0A0E9TJ32_ANGAN</name>
<reference evidence="1" key="1">
    <citation type="submission" date="2014-11" db="EMBL/GenBank/DDBJ databases">
        <authorList>
            <person name="Amaro Gonzalez C."/>
        </authorList>
    </citation>
    <scope>NUCLEOTIDE SEQUENCE</scope>
</reference>
<reference evidence="1" key="2">
    <citation type="journal article" date="2015" name="Fish Shellfish Immunol.">
        <title>Early steps in the European eel (Anguilla anguilla)-Vibrio vulnificus interaction in the gills: Role of the RtxA13 toxin.</title>
        <authorList>
            <person name="Callol A."/>
            <person name="Pajuelo D."/>
            <person name="Ebbesson L."/>
            <person name="Teles M."/>
            <person name="MacKenzie S."/>
            <person name="Amaro C."/>
        </authorList>
    </citation>
    <scope>NUCLEOTIDE SEQUENCE</scope>
</reference>
<organism evidence="1">
    <name type="scientific">Anguilla anguilla</name>
    <name type="common">European freshwater eel</name>
    <name type="synonym">Muraena anguilla</name>
    <dbReference type="NCBI Taxonomy" id="7936"/>
    <lineage>
        <taxon>Eukaryota</taxon>
        <taxon>Metazoa</taxon>
        <taxon>Chordata</taxon>
        <taxon>Craniata</taxon>
        <taxon>Vertebrata</taxon>
        <taxon>Euteleostomi</taxon>
        <taxon>Actinopterygii</taxon>
        <taxon>Neopterygii</taxon>
        <taxon>Teleostei</taxon>
        <taxon>Anguilliformes</taxon>
        <taxon>Anguillidae</taxon>
        <taxon>Anguilla</taxon>
    </lineage>
</organism>